<dbReference type="Proteomes" id="UP001457282">
    <property type="component" value="Unassembled WGS sequence"/>
</dbReference>
<dbReference type="InterPro" id="IPR025836">
    <property type="entry name" value="Zn_knuckle_CX2CX4HX4C"/>
</dbReference>
<dbReference type="EMBL" id="JBEDUW010000007">
    <property type="protein sequence ID" value="KAK9911313.1"/>
    <property type="molecule type" value="Genomic_DNA"/>
</dbReference>
<sequence length="179" mass="19672">MVCYSRQFRVAPNEFLHLSFKYERLVGLCCDCLSLNHVGASCPLMVQRASTQLVSFRGFLFYGFSSLVFRANILPTLSSSLFKGVAFSDFFKKDSRSVVYGVRRGREEEVITIGKRARHVLGIIPAPLQPTALGLSLGEDGLVEVVVTTEAEVKCRGRPRGSRNKLKLGELADGPSTPG</sequence>
<keyword evidence="4" id="KW-1185">Reference proteome</keyword>
<reference evidence="3 4" key="1">
    <citation type="journal article" date="2023" name="G3 (Bethesda)">
        <title>A chromosome-length genome assembly and annotation of blackberry (Rubus argutus, cv. 'Hillquist').</title>
        <authorList>
            <person name="Bruna T."/>
            <person name="Aryal R."/>
            <person name="Dudchenko O."/>
            <person name="Sargent D.J."/>
            <person name="Mead D."/>
            <person name="Buti M."/>
            <person name="Cavallini A."/>
            <person name="Hytonen T."/>
            <person name="Andres J."/>
            <person name="Pham M."/>
            <person name="Weisz D."/>
            <person name="Mascagni F."/>
            <person name="Usai G."/>
            <person name="Natali L."/>
            <person name="Bassil N."/>
            <person name="Fernandez G.E."/>
            <person name="Lomsadze A."/>
            <person name="Armour M."/>
            <person name="Olukolu B."/>
            <person name="Poorten T."/>
            <person name="Britton C."/>
            <person name="Davik J."/>
            <person name="Ashrafi H."/>
            <person name="Aiden E.L."/>
            <person name="Borodovsky M."/>
            <person name="Worthington M."/>
        </authorList>
    </citation>
    <scope>NUCLEOTIDE SEQUENCE [LARGE SCALE GENOMIC DNA]</scope>
    <source>
        <strain evidence="3">PI 553951</strain>
    </source>
</reference>
<gene>
    <name evidence="3" type="ORF">M0R45_035230</name>
</gene>
<evidence type="ECO:0000256" key="1">
    <source>
        <dbReference type="SAM" id="MobiDB-lite"/>
    </source>
</evidence>
<evidence type="ECO:0000313" key="3">
    <source>
        <dbReference type="EMBL" id="KAK9911313.1"/>
    </source>
</evidence>
<proteinExistence type="predicted"/>
<dbReference type="AlphaFoldDB" id="A0AAW1VVF0"/>
<dbReference type="Pfam" id="PF14392">
    <property type="entry name" value="zf-CCHC_4"/>
    <property type="match status" value="1"/>
</dbReference>
<name>A0AAW1VVF0_RUBAR</name>
<feature type="region of interest" description="Disordered" evidence="1">
    <location>
        <begin position="158"/>
        <end position="179"/>
    </location>
</feature>
<evidence type="ECO:0000313" key="4">
    <source>
        <dbReference type="Proteomes" id="UP001457282"/>
    </source>
</evidence>
<feature type="domain" description="Zinc knuckle CX2CX4HX4C" evidence="2">
    <location>
        <begin position="5"/>
        <end position="43"/>
    </location>
</feature>
<organism evidence="3 4">
    <name type="scientific">Rubus argutus</name>
    <name type="common">Southern blackberry</name>
    <dbReference type="NCBI Taxonomy" id="59490"/>
    <lineage>
        <taxon>Eukaryota</taxon>
        <taxon>Viridiplantae</taxon>
        <taxon>Streptophyta</taxon>
        <taxon>Embryophyta</taxon>
        <taxon>Tracheophyta</taxon>
        <taxon>Spermatophyta</taxon>
        <taxon>Magnoliopsida</taxon>
        <taxon>eudicotyledons</taxon>
        <taxon>Gunneridae</taxon>
        <taxon>Pentapetalae</taxon>
        <taxon>rosids</taxon>
        <taxon>fabids</taxon>
        <taxon>Rosales</taxon>
        <taxon>Rosaceae</taxon>
        <taxon>Rosoideae</taxon>
        <taxon>Rosoideae incertae sedis</taxon>
        <taxon>Rubus</taxon>
    </lineage>
</organism>
<accession>A0AAW1VVF0</accession>
<evidence type="ECO:0000259" key="2">
    <source>
        <dbReference type="Pfam" id="PF14392"/>
    </source>
</evidence>
<comment type="caution">
    <text evidence="3">The sequence shown here is derived from an EMBL/GenBank/DDBJ whole genome shotgun (WGS) entry which is preliminary data.</text>
</comment>
<protein>
    <recommendedName>
        <fullName evidence="2">Zinc knuckle CX2CX4HX4C domain-containing protein</fullName>
    </recommendedName>
</protein>